<dbReference type="RefSeq" id="WP_111517966.1">
    <property type="nucleotide sequence ID" value="NZ_QKUB01000001.1"/>
</dbReference>
<evidence type="ECO:0000313" key="3">
    <source>
        <dbReference type="Proteomes" id="UP000249646"/>
    </source>
</evidence>
<dbReference type="EMBL" id="QKUB01000001">
    <property type="protein sequence ID" value="PZW01527.1"/>
    <property type="molecule type" value="Genomic_DNA"/>
</dbReference>
<evidence type="ECO:0000256" key="1">
    <source>
        <dbReference type="SAM" id="Phobius"/>
    </source>
</evidence>
<sequence length="373" mass="43564">MVDNKNIEKNETEIKKIKQKKTYFFLKDKTFIWTIISFAMVFFIIISFLNIKGLTTIHSFSFGLFFGMFSVAIFVFIILLAIKNIFKMKNTYSASVFHFSFLRLGILLFSLIILGTAIYYAKFKTETYTYKNALIAISEKWYEDFIKYKTTSLPNKWTPGLFFSFIYFLIAFPGGTAGFVLSFIIAIVILLLAFASFFISDNTFKKIFGSKHKKESKQTNINLNLDKQNIFEETKENIHIEKNPEVNEQNIPKIEEDDFVSKAINKDKQEKQDENPNKQNIQIIPDVPDFSTNEFDLLFIQENEKTELIPNEIESNVEQETKEDNVINSKPINENNIKNDEIDFFSDNKKTEEKFKNSKSTKFSIIDDKEDLF</sequence>
<keyword evidence="1" id="KW-1133">Transmembrane helix</keyword>
<organism evidence="2 3">
    <name type="scientific">Metamycoplasma auris</name>
    <dbReference type="NCBI Taxonomy" id="51363"/>
    <lineage>
        <taxon>Bacteria</taxon>
        <taxon>Bacillati</taxon>
        <taxon>Mycoplasmatota</taxon>
        <taxon>Mycoplasmoidales</taxon>
        <taxon>Metamycoplasmataceae</taxon>
        <taxon>Metamycoplasma</taxon>
    </lineage>
</organism>
<keyword evidence="1" id="KW-0812">Transmembrane</keyword>
<evidence type="ECO:0000313" key="2">
    <source>
        <dbReference type="EMBL" id="PZW01527.1"/>
    </source>
</evidence>
<reference evidence="2 3" key="1">
    <citation type="submission" date="2018-06" db="EMBL/GenBank/DDBJ databases">
        <title>Genomic Encyclopedia of Archaeal and Bacterial Type Strains, Phase II (KMG-II): from individual species to whole genera.</title>
        <authorList>
            <person name="Goeker M."/>
        </authorList>
    </citation>
    <scope>NUCLEOTIDE SEQUENCE [LARGE SCALE GENOMIC DNA]</scope>
    <source>
        <strain evidence="2 3">ATCC 51348</strain>
    </source>
</reference>
<dbReference type="Proteomes" id="UP000249646">
    <property type="component" value="Unassembled WGS sequence"/>
</dbReference>
<keyword evidence="3" id="KW-1185">Reference proteome</keyword>
<feature type="transmembrane region" description="Helical" evidence="1">
    <location>
        <begin position="30"/>
        <end position="51"/>
    </location>
</feature>
<comment type="caution">
    <text evidence="2">The sequence shown here is derived from an EMBL/GenBank/DDBJ whole genome shotgun (WGS) entry which is preliminary data.</text>
</comment>
<name>A0A2W7G5I2_9BACT</name>
<dbReference type="OrthoDB" id="399503at2"/>
<dbReference type="AlphaFoldDB" id="A0A2W7G5I2"/>
<proteinExistence type="predicted"/>
<keyword evidence="1" id="KW-0472">Membrane</keyword>
<feature type="transmembrane region" description="Helical" evidence="1">
    <location>
        <begin position="165"/>
        <end position="198"/>
    </location>
</feature>
<feature type="transmembrane region" description="Helical" evidence="1">
    <location>
        <begin position="57"/>
        <end position="80"/>
    </location>
</feature>
<protein>
    <submittedName>
        <fullName evidence="2">Uncharacterized protein</fullName>
    </submittedName>
</protein>
<gene>
    <name evidence="2" type="ORF">BCF89_10147</name>
</gene>
<accession>A0A2W7G5I2</accession>
<feature type="transmembrane region" description="Helical" evidence="1">
    <location>
        <begin position="101"/>
        <end position="121"/>
    </location>
</feature>